<evidence type="ECO:0000313" key="1">
    <source>
        <dbReference type="EMBL" id="OQP32779.1"/>
    </source>
</evidence>
<gene>
    <name evidence="1" type="ORF">B2J69_13360</name>
</gene>
<evidence type="ECO:0008006" key="3">
    <source>
        <dbReference type="Google" id="ProtNLM"/>
    </source>
</evidence>
<organism evidence="1 2">
    <name type="scientific">Pantoea latae</name>
    <dbReference type="NCBI Taxonomy" id="1964541"/>
    <lineage>
        <taxon>Bacteria</taxon>
        <taxon>Pseudomonadati</taxon>
        <taxon>Pseudomonadota</taxon>
        <taxon>Gammaproteobacteria</taxon>
        <taxon>Enterobacterales</taxon>
        <taxon>Erwiniaceae</taxon>
        <taxon>Pantoea</taxon>
    </lineage>
</organism>
<reference evidence="1 2" key="1">
    <citation type="submission" date="2017-02" db="EMBL/GenBank/DDBJ databases">
        <title>Whole genome shotgun sequence of Pantoea agglomerans strain AS1 isolated from a cycad, Zamia floridana in Central Florida, USA.</title>
        <authorList>
            <person name="Lata P."/>
            <person name="Govindarajan S."/>
            <person name="Qi F."/>
            <person name="Li J.-L."/>
            <person name="Maurya S.K."/>
            <person name="Sahoo M.K."/>
        </authorList>
    </citation>
    <scope>NUCLEOTIDE SEQUENCE [LARGE SCALE GENOMIC DNA]</scope>
    <source>
        <strain evidence="1 2">AS1</strain>
    </source>
</reference>
<evidence type="ECO:0000313" key="2">
    <source>
        <dbReference type="Proteomes" id="UP000192769"/>
    </source>
</evidence>
<dbReference type="AlphaFoldDB" id="A0A1V9DFY6"/>
<proteinExistence type="predicted"/>
<dbReference type="Gene3D" id="3.30.2020.40">
    <property type="entry name" value="Uncharacterised protein PF10387, DUF2442"/>
    <property type="match status" value="1"/>
</dbReference>
<dbReference type="EMBL" id="MWUE01000019">
    <property type="protein sequence ID" value="OQP32779.1"/>
    <property type="molecule type" value="Genomic_DNA"/>
</dbReference>
<keyword evidence="2" id="KW-1185">Reference proteome</keyword>
<name>A0A1V9DFY6_9GAMM</name>
<dbReference type="RefSeq" id="WP_081139935.1">
    <property type="nucleotide sequence ID" value="NZ_MWUE01000019.1"/>
</dbReference>
<protein>
    <recommendedName>
        <fullName evidence="3">DUF2442 domain-containing protein</fullName>
    </recommendedName>
</protein>
<dbReference type="InterPro" id="IPR018841">
    <property type="entry name" value="DUF2442"/>
</dbReference>
<accession>A0A1V9DFY6</accession>
<sequence length="87" mass="9748">MLILQSENDIRVMEVHIDDDRLTVDLMDGRTISVPVAWYPRLAAGTPEQRQKWELCGAGYGIHWPDLDEDLSTEGLLRGAKGILTGQ</sequence>
<dbReference type="Pfam" id="PF10387">
    <property type="entry name" value="DUF2442"/>
    <property type="match status" value="1"/>
</dbReference>
<dbReference type="OrthoDB" id="9807561at2"/>
<comment type="caution">
    <text evidence="1">The sequence shown here is derived from an EMBL/GenBank/DDBJ whole genome shotgun (WGS) entry which is preliminary data.</text>
</comment>
<dbReference type="Proteomes" id="UP000192769">
    <property type="component" value="Unassembled WGS sequence"/>
</dbReference>